<proteinExistence type="predicted"/>
<protein>
    <submittedName>
        <fullName evidence="1">Uncharacterized protein</fullName>
    </submittedName>
</protein>
<evidence type="ECO:0000313" key="1">
    <source>
        <dbReference type="EMBL" id="TKR89993.1"/>
    </source>
</evidence>
<dbReference type="EMBL" id="RCHU01000901">
    <property type="protein sequence ID" value="TKR89993.1"/>
    <property type="molecule type" value="Genomic_DNA"/>
</dbReference>
<organism evidence="1">
    <name type="scientific">Populus alba</name>
    <name type="common">White poplar</name>
    <dbReference type="NCBI Taxonomy" id="43335"/>
    <lineage>
        <taxon>Eukaryota</taxon>
        <taxon>Viridiplantae</taxon>
        <taxon>Streptophyta</taxon>
        <taxon>Embryophyta</taxon>
        <taxon>Tracheophyta</taxon>
        <taxon>Spermatophyta</taxon>
        <taxon>Magnoliopsida</taxon>
        <taxon>eudicotyledons</taxon>
        <taxon>Gunneridae</taxon>
        <taxon>Pentapetalae</taxon>
        <taxon>rosids</taxon>
        <taxon>fabids</taxon>
        <taxon>Malpighiales</taxon>
        <taxon>Salicaceae</taxon>
        <taxon>Saliceae</taxon>
        <taxon>Populus</taxon>
    </lineage>
</organism>
<reference evidence="1" key="1">
    <citation type="submission" date="2018-10" db="EMBL/GenBank/DDBJ databases">
        <title>Population genomic analysis revealed the cold adaptation of white poplar.</title>
        <authorList>
            <person name="Liu Y.-J."/>
        </authorList>
    </citation>
    <scope>NUCLEOTIDE SEQUENCE [LARGE SCALE GENOMIC DNA]</scope>
    <source>
        <strain evidence="1">PAL-ZL1</strain>
    </source>
</reference>
<sequence length="124" mass="13163">MPTVCGGWTLLDRSGGVTEEEGSGFEFFLGVLIVAVVRDGLMRGTGDGGGERCLVFGSANLRRLLGSRLYESFFFFLWVGDAMGCGSRTRWLRQSCGGATGGAVMGSGREMGEVESGDGYWVNA</sequence>
<gene>
    <name evidence="1" type="ORF">D5086_0000237900</name>
</gene>
<dbReference type="AlphaFoldDB" id="A0A4U5P3A4"/>
<accession>A0A4U5P3A4</accession>
<comment type="caution">
    <text evidence="1">The sequence shown here is derived from an EMBL/GenBank/DDBJ whole genome shotgun (WGS) entry which is preliminary data.</text>
</comment>
<name>A0A4U5P3A4_POPAL</name>